<name>A0A2T6ZH59_TUBBO</name>
<protein>
    <submittedName>
        <fullName evidence="1">Uncharacterized protein</fullName>
    </submittedName>
</protein>
<evidence type="ECO:0000313" key="1">
    <source>
        <dbReference type="EMBL" id="PUU74827.1"/>
    </source>
</evidence>
<dbReference type="EMBL" id="NESQ01000270">
    <property type="protein sequence ID" value="PUU74827.1"/>
    <property type="molecule type" value="Genomic_DNA"/>
</dbReference>
<dbReference type="AlphaFoldDB" id="A0A2T6ZH59"/>
<proteinExistence type="predicted"/>
<sequence length="158" mass="17830">MKLSIIGKSSTPKPPIRIIVMSVWEMDEGSCRQDYSIRRTTTRYECAALLEATPDSLYLFFPFFSFYLFPPLSAPSSPVESEDRMGSIGGGAEDCRTVGLARLRPRGSWKRFAPFGAGLRPSARFGLQWVGHEENPVLTNGNYHSRCFCLLPCFEEFF</sequence>
<comment type="caution">
    <text evidence="1">The sequence shown here is derived from an EMBL/GenBank/DDBJ whole genome shotgun (WGS) entry which is preliminary data.</text>
</comment>
<evidence type="ECO:0000313" key="2">
    <source>
        <dbReference type="Proteomes" id="UP000244722"/>
    </source>
</evidence>
<accession>A0A2T6ZH59</accession>
<dbReference type="Proteomes" id="UP000244722">
    <property type="component" value="Unassembled WGS sequence"/>
</dbReference>
<gene>
    <name evidence="1" type="ORF">B9Z19DRAFT_1091803</name>
</gene>
<organism evidence="1 2">
    <name type="scientific">Tuber borchii</name>
    <name type="common">White truffle</name>
    <dbReference type="NCBI Taxonomy" id="42251"/>
    <lineage>
        <taxon>Eukaryota</taxon>
        <taxon>Fungi</taxon>
        <taxon>Dikarya</taxon>
        <taxon>Ascomycota</taxon>
        <taxon>Pezizomycotina</taxon>
        <taxon>Pezizomycetes</taxon>
        <taxon>Pezizales</taxon>
        <taxon>Tuberaceae</taxon>
        <taxon>Tuber</taxon>
    </lineage>
</organism>
<keyword evidence="2" id="KW-1185">Reference proteome</keyword>
<reference evidence="1 2" key="1">
    <citation type="submission" date="2017-04" db="EMBL/GenBank/DDBJ databases">
        <title>Draft genome sequence of Tuber borchii Vittad., a whitish edible truffle.</title>
        <authorList>
            <consortium name="DOE Joint Genome Institute"/>
            <person name="Murat C."/>
            <person name="Kuo A."/>
            <person name="Barry K.W."/>
            <person name="Clum A."/>
            <person name="Dockter R.B."/>
            <person name="Fauchery L."/>
            <person name="Iotti M."/>
            <person name="Kohler A."/>
            <person name="Labutti K."/>
            <person name="Lindquist E.A."/>
            <person name="Lipzen A."/>
            <person name="Ohm R.A."/>
            <person name="Wang M."/>
            <person name="Grigoriev I.V."/>
            <person name="Zambonelli A."/>
            <person name="Martin F.M."/>
        </authorList>
    </citation>
    <scope>NUCLEOTIDE SEQUENCE [LARGE SCALE GENOMIC DNA]</scope>
    <source>
        <strain evidence="1 2">Tbo3840</strain>
    </source>
</reference>